<gene>
    <name evidence="2" type="ORF">SM436_02735</name>
</gene>
<feature type="domain" description="AB hydrolase-1" evidence="1">
    <location>
        <begin position="55"/>
        <end position="303"/>
    </location>
</feature>
<dbReference type="EMBL" id="JAXCEH010000001">
    <property type="protein sequence ID" value="MFA1552599.1"/>
    <property type="molecule type" value="Genomic_DNA"/>
</dbReference>
<sequence length="326" mass="35294">MTSGLTRLRSPVKSGHGRLFKHTVPGRRTALTRVVSAPDGREIAVEEWGVPHGFPVFLLHGTPGSRLGPVPRPMVLYQHGIRLITFDRPGYGRSDRMTGRVVADVAADVRLLADLLNLEDFSVLGRSGGGPHALACAALLPGRATRVAALVGLAPAEAEGLDWFEGMAPSNTREYLAVRGQGRLASARLHSIADRIRANPAQYVASLYTELTQSDRCVVLQAGMRRMLLETFREAFRTSADGWIDDLLALCAPWGFELGDIVAPTMLWHGANDTFSPAGHSRWLAGRIPNSTIVVQSGSAHFGAYTVLPDVLAWLSRPAARPSERL</sequence>
<dbReference type="InterPro" id="IPR029058">
    <property type="entry name" value="AB_hydrolase_fold"/>
</dbReference>
<accession>A0ABV4QPR4</accession>
<dbReference type="SUPFAM" id="SSF53474">
    <property type="entry name" value="alpha/beta-Hydrolases"/>
    <property type="match status" value="1"/>
</dbReference>
<dbReference type="PANTHER" id="PTHR43433:SF10">
    <property type="entry name" value="AB HYDROLASE-1 DOMAIN-CONTAINING PROTEIN"/>
    <property type="match status" value="1"/>
</dbReference>
<dbReference type="Gene3D" id="3.40.50.1820">
    <property type="entry name" value="alpha/beta hydrolase"/>
    <property type="match status" value="1"/>
</dbReference>
<dbReference type="InterPro" id="IPR000073">
    <property type="entry name" value="AB_hydrolase_1"/>
</dbReference>
<evidence type="ECO:0000313" key="2">
    <source>
        <dbReference type="EMBL" id="MFA1552599.1"/>
    </source>
</evidence>
<dbReference type="GO" id="GO:0016787">
    <property type="term" value="F:hydrolase activity"/>
    <property type="evidence" value="ECO:0007669"/>
    <property type="project" value="UniProtKB-KW"/>
</dbReference>
<keyword evidence="2" id="KW-0378">Hydrolase</keyword>
<dbReference type="Proteomes" id="UP001569904">
    <property type="component" value="Unassembled WGS sequence"/>
</dbReference>
<evidence type="ECO:0000259" key="1">
    <source>
        <dbReference type="Pfam" id="PF00561"/>
    </source>
</evidence>
<keyword evidence="3" id="KW-1185">Reference proteome</keyword>
<organism evidence="2 3">
    <name type="scientific">Actinomadura chokoriensis</name>
    <dbReference type="NCBI Taxonomy" id="454156"/>
    <lineage>
        <taxon>Bacteria</taxon>
        <taxon>Bacillati</taxon>
        <taxon>Actinomycetota</taxon>
        <taxon>Actinomycetes</taxon>
        <taxon>Streptosporangiales</taxon>
        <taxon>Thermomonosporaceae</taxon>
        <taxon>Actinomadura</taxon>
    </lineage>
</organism>
<name>A0ABV4QPR4_9ACTN</name>
<dbReference type="InterPro" id="IPR050471">
    <property type="entry name" value="AB_hydrolase"/>
</dbReference>
<dbReference type="Pfam" id="PF00561">
    <property type="entry name" value="Abhydrolase_1"/>
    <property type="match status" value="1"/>
</dbReference>
<evidence type="ECO:0000313" key="3">
    <source>
        <dbReference type="Proteomes" id="UP001569904"/>
    </source>
</evidence>
<dbReference type="RefSeq" id="WP_371938868.1">
    <property type="nucleotide sequence ID" value="NZ_JAXCEH010000001.1"/>
</dbReference>
<protein>
    <submittedName>
        <fullName evidence="2">Alpha/beta hydrolase</fullName>
    </submittedName>
</protein>
<dbReference type="PANTHER" id="PTHR43433">
    <property type="entry name" value="HYDROLASE, ALPHA/BETA FOLD FAMILY PROTEIN"/>
    <property type="match status" value="1"/>
</dbReference>
<proteinExistence type="predicted"/>
<comment type="caution">
    <text evidence="2">The sequence shown here is derived from an EMBL/GenBank/DDBJ whole genome shotgun (WGS) entry which is preliminary data.</text>
</comment>
<reference evidence="2 3" key="1">
    <citation type="submission" date="2023-11" db="EMBL/GenBank/DDBJ databases">
        <title>Actinomadura monticuli sp. nov., isolated from volcanic ash.</title>
        <authorList>
            <person name="Lee S.D."/>
            <person name="Yang H."/>
            <person name="Kim I.S."/>
        </authorList>
    </citation>
    <scope>NUCLEOTIDE SEQUENCE [LARGE SCALE GENOMIC DNA]</scope>
    <source>
        <strain evidence="2 3">DSM 45346</strain>
    </source>
</reference>